<evidence type="ECO:0000313" key="1">
    <source>
        <dbReference type="EMBL" id="JAP43153.1"/>
    </source>
</evidence>
<sequence length="102" mass="11624">MSFHFFIPHAQMAIVIDSVNTVAVGNRLLRCIKFRQNLPLSNRIIKFFCIQMPFDRYFLATQSNLSSGLMQFAACKRHARSHQEDNGLTLQLATGNFFAGNQ</sequence>
<organism evidence="1">
    <name type="scientific">Schistocephalus solidus</name>
    <name type="common">Tapeworm</name>
    <dbReference type="NCBI Taxonomy" id="70667"/>
    <lineage>
        <taxon>Eukaryota</taxon>
        <taxon>Metazoa</taxon>
        <taxon>Spiralia</taxon>
        <taxon>Lophotrochozoa</taxon>
        <taxon>Platyhelminthes</taxon>
        <taxon>Cestoda</taxon>
        <taxon>Eucestoda</taxon>
        <taxon>Diphyllobothriidea</taxon>
        <taxon>Diphyllobothriidae</taxon>
        <taxon>Schistocephalus</taxon>
    </lineage>
</organism>
<dbReference type="EMBL" id="GEEE01020072">
    <property type="protein sequence ID" value="JAP43153.1"/>
    <property type="molecule type" value="Transcribed_RNA"/>
</dbReference>
<gene>
    <name evidence="1" type="ORF">TR150460</name>
</gene>
<protein>
    <submittedName>
        <fullName evidence="1">Uncharacterized protein</fullName>
    </submittedName>
</protein>
<name>A0A0X3NUY0_SCHSO</name>
<accession>A0A0X3NUY0</accession>
<dbReference type="AlphaFoldDB" id="A0A0X3NUY0"/>
<reference evidence="1" key="1">
    <citation type="submission" date="2016-01" db="EMBL/GenBank/DDBJ databases">
        <title>Reference transcriptome for the parasite Schistocephalus solidus: insights into the molecular evolution of parasitism.</title>
        <authorList>
            <person name="Hebert F.O."/>
            <person name="Grambauer S."/>
            <person name="Barber I."/>
            <person name="Landry C.R."/>
            <person name="Aubin-Horth N."/>
        </authorList>
    </citation>
    <scope>NUCLEOTIDE SEQUENCE</scope>
</reference>
<proteinExistence type="predicted"/>